<accession>A0A8T4C9T4</accession>
<dbReference type="Gene3D" id="3.50.50.60">
    <property type="entry name" value="FAD/NAD(P)-binding domain"/>
    <property type="match status" value="1"/>
</dbReference>
<dbReference type="Pfam" id="PF12831">
    <property type="entry name" value="FAD_oxidored"/>
    <property type="match status" value="1"/>
</dbReference>
<evidence type="ECO:0000313" key="9">
    <source>
        <dbReference type="EMBL" id="MBM3281915.1"/>
    </source>
</evidence>
<keyword evidence="5" id="KW-0443">Lipid metabolism</keyword>
<dbReference type="NCBIfam" id="TIGR02032">
    <property type="entry name" value="GG-red-SF"/>
    <property type="match status" value="1"/>
</dbReference>
<evidence type="ECO:0000256" key="7">
    <source>
        <dbReference type="ARBA" id="ARBA00023264"/>
    </source>
</evidence>
<dbReference type="PRINTS" id="PR00420">
    <property type="entry name" value="RNGMNOXGNASE"/>
</dbReference>
<dbReference type="PANTHER" id="PTHR42685:SF18">
    <property type="entry name" value="DIGERANYLGERANYLGLYCEROPHOSPHOLIPID REDUCTASE"/>
    <property type="match status" value="1"/>
</dbReference>
<comment type="caution">
    <text evidence="9">The sequence shown here is derived from an EMBL/GenBank/DDBJ whole genome shotgun (WGS) entry which is preliminary data.</text>
</comment>
<keyword evidence="2" id="KW-0285">Flavoprotein</keyword>
<evidence type="ECO:0000256" key="3">
    <source>
        <dbReference type="ARBA" id="ARBA00022827"/>
    </source>
</evidence>
<evidence type="ECO:0000256" key="5">
    <source>
        <dbReference type="ARBA" id="ARBA00023098"/>
    </source>
</evidence>
<evidence type="ECO:0000256" key="2">
    <source>
        <dbReference type="ARBA" id="ARBA00022630"/>
    </source>
</evidence>
<evidence type="ECO:0000313" key="10">
    <source>
        <dbReference type="Proteomes" id="UP000774699"/>
    </source>
</evidence>
<keyword evidence="4" id="KW-0560">Oxidoreductase</keyword>
<protein>
    <submittedName>
        <fullName evidence="9">NAD(P)/FAD-dependent oxidoreductase</fullName>
    </submittedName>
</protein>
<keyword evidence="6" id="KW-0594">Phospholipid biosynthesis</keyword>
<sequence>MADDTMTLDTQNPYDIAIIGAGPAGGSAAIHASKMGLKTIVLEEHASVGDPVHCGECLSEVAETRINMKFPREVIARHVKGVNVIFPDSHKVKLTEAGYVLEKHAFEKWLSNEAQNAGAELSLSTRVTSLARENEQWNIETSQGKISARMVIDASGAAGVANRMLNMNTRFSVTTGIQYELLDIPQEEYLDFYLWPRLAPHGYLWMIPKNDGRANVGLVTHDITKAKTYLDQFVKELGWESKKKIKTFGGPIPSSGPVQNTVGEGIILVGDAAGFTSPLFEGGTQLSLVSGRMAAEVAKDAFTQNKFDKPFLSQYEKKWRAEFPSYDKIIKGKNVIYNFTEDELNRIGHLMPGELSNLSAVDKAKVGFNVLSHNYDLYKKGVVDAFLAFGYSRAAHYGW</sequence>
<name>A0A8T4C9T4_9ARCH</name>
<dbReference type="InterPro" id="IPR036188">
    <property type="entry name" value="FAD/NAD-bd_sf"/>
</dbReference>
<dbReference type="InterPro" id="IPR054715">
    <property type="entry name" value="GGR_cat"/>
</dbReference>
<keyword evidence="3" id="KW-0274">FAD</keyword>
<dbReference type="InterPro" id="IPR050407">
    <property type="entry name" value="Geranylgeranyl_reductase"/>
</dbReference>
<evidence type="ECO:0000259" key="8">
    <source>
        <dbReference type="Pfam" id="PF22578"/>
    </source>
</evidence>
<evidence type="ECO:0000256" key="6">
    <source>
        <dbReference type="ARBA" id="ARBA00023209"/>
    </source>
</evidence>
<dbReference type="GO" id="GO:0008654">
    <property type="term" value="P:phospholipid biosynthetic process"/>
    <property type="evidence" value="ECO:0007669"/>
    <property type="project" value="UniProtKB-KW"/>
</dbReference>
<dbReference type="InterPro" id="IPR011777">
    <property type="entry name" value="Geranylgeranyl_Rdtase_fam"/>
</dbReference>
<dbReference type="Pfam" id="PF22578">
    <property type="entry name" value="GGR_cat"/>
    <property type="match status" value="1"/>
</dbReference>
<dbReference type="GO" id="GO:0016628">
    <property type="term" value="F:oxidoreductase activity, acting on the CH-CH group of donors, NAD or NADP as acceptor"/>
    <property type="evidence" value="ECO:0007669"/>
    <property type="project" value="InterPro"/>
</dbReference>
<evidence type="ECO:0000256" key="4">
    <source>
        <dbReference type="ARBA" id="ARBA00023002"/>
    </source>
</evidence>
<evidence type="ECO:0000256" key="1">
    <source>
        <dbReference type="ARBA" id="ARBA00022516"/>
    </source>
</evidence>
<dbReference type="AlphaFoldDB" id="A0A8T4C9T4"/>
<dbReference type="PANTHER" id="PTHR42685">
    <property type="entry name" value="GERANYLGERANYL DIPHOSPHATE REDUCTASE"/>
    <property type="match status" value="1"/>
</dbReference>
<keyword evidence="7" id="KW-1208">Phospholipid metabolism</keyword>
<proteinExistence type="predicted"/>
<feature type="domain" description="Digeranylgeranylglycerophospholipid reductase catalytic" evidence="8">
    <location>
        <begin position="174"/>
        <end position="245"/>
    </location>
</feature>
<reference evidence="9" key="1">
    <citation type="submission" date="2019-03" db="EMBL/GenBank/DDBJ databases">
        <title>Lake Tanganyika Metagenome-Assembled Genomes (MAGs).</title>
        <authorList>
            <person name="Tran P."/>
        </authorList>
    </citation>
    <scope>NUCLEOTIDE SEQUENCE</scope>
    <source>
        <strain evidence="9">M_DeepCast_50m_m2_156</strain>
    </source>
</reference>
<dbReference type="Proteomes" id="UP000774699">
    <property type="component" value="Unassembled WGS sequence"/>
</dbReference>
<dbReference type="EMBL" id="VGJJ01000004">
    <property type="protein sequence ID" value="MBM3281915.1"/>
    <property type="molecule type" value="Genomic_DNA"/>
</dbReference>
<organism evidence="9 10">
    <name type="scientific">Candidatus Iainarchaeum sp</name>
    <dbReference type="NCBI Taxonomy" id="3101447"/>
    <lineage>
        <taxon>Archaea</taxon>
        <taxon>Candidatus Iainarchaeota</taxon>
        <taxon>Candidatus Iainarchaeia</taxon>
        <taxon>Candidatus Iainarchaeales</taxon>
        <taxon>Candidatus Iainarchaeaceae</taxon>
        <taxon>Candidatus Iainarchaeum</taxon>
    </lineage>
</organism>
<gene>
    <name evidence="9" type="ORF">FJY86_01055</name>
</gene>
<dbReference type="SUPFAM" id="SSF51905">
    <property type="entry name" value="FAD/NAD(P)-binding domain"/>
    <property type="match status" value="1"/>
</dbReference>
<keyword evidence="1" id="KW-0444">Lipid biosynthesis</keyword>